<keyword evidence="7 15" id="KW-0812">Transmembrane</keyword>
<evidence type="ECO:0000256" key="14">
    <source>
        <dbReference type="SAM" id="Coils"/>
    </source>
</evidence>
<evidence type="ECO:0000313" key="19">
    <source>
        <dbReference type="Proteomes" id="UP000295763"/>
    </source>
</evidence>
<dbReference type="Gene3D" id="1.10.287.130">
    <property type="match status" value="1"/>
</dbReference>
<dbReference type="InterPro" id="IPR036890">
    <property type="entry name" value="HATPase_C_sf"/>
</dbReference>
<gene>
    <name evidence="18" type="ORF">EDC44_103125</name>
</gene>
<evidence type="ECO:0000256" key="15">
    <source>
        <dbReference type="SAM" id="Phobius"/>
    </source>
</evidence>
<dbReference type="PANTHER" id="PTHR45528">
    <property type="entry name" value="SENSOR HISTIDINE KINASE CPXA"/>
    <property type="match status" value="1"/>
</dbReference>
<keyword evidence="11 15" id="KW-1133">Transmembrane helix</keyword>
<evidence type="ECO:0000256" key="11">
    <source>
        <dbReference type="ARBA" id="ARBA00022989"/>
    </source>
</evidence>
<feature type="transmembrane region" description="Helical" evidence="15">
    <location>
        <begin position="12"/>
        <end position="34"/>
    </location>
</feature>
<comment type="catalytic activity">
    <reaction evidence="1">
        <text>ATP + protein L-histidine = ADP + protein N-phospho-L-histidine.</text>
        <dbReference type="EC" id="2.7.13.3"/>
    </reaction>
</comment>
<dbReference type="FunFam" id="3.30.565.10:FF:000011">
    <property type="entry name" value="Sensor histidine kinase CpxA"/>
    <property type="match status" value="1"/>
</dbReference>
<dbReference type="AlphaFoldDB" id="A0A4R2T4I3"/>
<dbReference type="EC" id="2.7.13.3" evidence="3"/>
<keyword evidence="10" id="KW-0067">ATP-binding</keyword>
<evidence type="ECO:0000256" key="13">
    <source>
        <dbReference type="ARBA" id="ARBA00023136"/>
    </source>
</evidence>
<dbReference type="Pfam" id="PF00512">
    <property type="entry name" value="HisKA"/>
    <property type="match status" value="1"/>
</dbReference>
<dbReference type="PRINTS" id="PR00344">
    <property type="entry name" value="BCTRLSENSOR"/>
</dbReference>
<comment type="subcellular location">
    <subcellularLocation>
        <location evidence="2">Cell membrane</location>
        <topology evidence="2">Multi-pass membrane protein</topology>
    </subcellularLocation>
</comment>
<keyword evidence="14" id="KW-0175">Coiled coil</keyword>
<dbReference type="InterPro" id="IPR058125">
    <property type="entry name" value="CpxA"/>
</dbReference>
<feature type="transmembrane region" description="Helical" evidence="15">
    <location>
        <begin position="176"/>
        <end position="194"/>
    </location>
</feature>
<evidence type="ECO:0000256" key="8">
    <source>
        <dbReference type="ARBA" id="ARBA00022741"/>
    </source>
</evidence>
<sequence>MLRNFFRLLYTLSTQIFAMYWVSFALMSVAVLLITRLNISNYHPLNEIERQSFQREISQLIRDHRLGSLLYEDGNACDKSSLITLMSGTRSVVLNSRNETVCALAADEQLVHEFIAHASSEFEEPLKKMISDVEVVGPFKIFFNTDINSQVVYQLYLLNPINVQEAIFNYIEQNTAWVLFLVMLVSSPILFWLARSIAKPARDLQIAANAVSLGNFQTNKKLENQGALEMRLMGSSFNRMINAINELVSSQQNLLSSISHELRTPLTRLQLALSILRRRVGESKELQRIETEIERLDKMINDLLLLSRQQLNNHLSRDIFNINEVWDEIFDDAKFEAEQRDIKFDVLYSISRPEQFQFNGNLKLLSSAVENIVRNALKYTQHYVLVEVKLNNDDVIISVDDNGLGVPLDKYKEIFKPFYRVDEMRTRSTGGAGLGLAIVANIVNQHHGDVWAEQSLLGGLRVVIKLPLWHP</sequence>
<dbReference type="RefSeq" id="WP_131975070.1">
    <property type="nucleotide sequence ID" value="NZ_SLYB01000003.1"/>
</dbReference>
<evidence type="ECO:0000256" key="5">
    <source>
        <dbReference type="ARBA" id="ARBA00022553"/>
    </source>
</evidence>
<dbReference type="OrthoDB" id="9804645at2"/>
<dbReference type="GO" id="GO:0005886">
    <property type="term" value="C:plasma membrane"/>
    <property type="evidence" value="ECO:0007669"/>
    <property type="project" value="UniProtKB-SubCell"/>
</dbReference>
<dbReference type="PROSITE" id="PS50109">
    <property type="entry name" value="HIS_KIN"/>
    <property type="match status" value="1"/>
</dbReference>
<dbReference type="GO" id="GO:0005524">
    <property type="term" value="F:ATP binding"/>
    <property type="evidence" value="ECO:0007669"/>
    <property type="project" value="UniProtKB-KW"/>
</dbReference>
<dbReference type="CDD" id="cd00082">
    <property type="entry name" value="HisKA"/>
    <property type="match status" value="1"/>
</dbReference>
<dbReference type="SMART" id="SM00304">
    <property type="entry name" value="HAMP"/>
    <property type="match status" value="1"/>
</dbReference>
<dbReference type="PROSITE" id="PS50885">
    <property type="entry name" value="HAMP"/>
    <property type="match status" value="1"/>
</dbReference>
<feature type="coiled-coil region" evidence="14">
    <location>
        <begin position="279"/>
        <end position="306"/>
    </location>
</feature>
<dbReference type="InterPro" id="IPR003594">
    <property type="entry name" value="HATPase_dom"/>
</dbReference>
<dbReference type="InterPro" id="IPR003661">
    <property type="entry name" value="HisK_dim/P_dom"/>
</dbReference>
<comment type="caution">
    <text evidence="18">The sequence shown here is derived from an EMBL/GenBank/DDBJ whole genome shotgun (WGS) entry which is preliminary data.</text>
</comment>
<evidence type="ECO:0000256" key="9">
    <source>
        <dbReference type="ARBA" id="ARBA00022777"/>
    </source>
</evidence>
<dbReference type="NCBIfam" id="NF007007">
    <property type="entry name" value="PRK09470.1"/>
    <property type="match status" value="1"/>
</dbReference>
<dbReference type="SUPFAM" id="SSF47384">
    <property type="entry name" value="Homodimeric domain of signal transducing histidine kinase"/>
    <property type="match status" value="1"/>
</dbReference>
<evidence type="ECO:0000256" key="2">
    <source>
        <dbReference type="ARBA" id="ARBA00004651"/>
    </source>
</evidence>
<dbReference type="Pfam" id="PF02518">
    <property type="entry name" value="HATPase_c"/>
    <property type="match status" value="1"/>
</dbReference>
<keyword evidence="5" id="KW-0597">Phosphoprotein</keyword>
<dbReference type="Gene3D" id="6.10.340.10">
    <property type="match status" value="1"/>
</dbReference>
<dbReference type="Gene3D" id="3.30.565.10">
    <property type="entry name" value="Histidine kinase-like ATPase, C-terminal domain"/>
    <property type="match status" value="1"/>
</dbReference>
<evidence type="ECO:0000256" key="7">
    <source>
        <dbReference type="ARBA" id="ARBA00022692"/>
    </source>
</evidence>
<evidence type="ECO:0000256" key="1">
    <source>
        <dbReference type="ARBA" id="ARBA00000085"/>
    </source>
</evidence>
<keyword evidence="9 18" id="KW-0418">Kinase</keyword>
<feature type="domain" description="HAMP" evidence="17">
    <location>
        <begin position="195"/>
        <end position="249"/>
    </location>
</feature>
<dbReference type="GO" id="GO:0000155">
    <property type="term" value="F:phosphorelay sensor kinase activity"/>
    <property type="evidence" value="ECO:0007669"/>
    <property type="project" value="InterPro"/>
</dbReference>
<evidence type="ECO:0000256" key="6">
    <source>
        <dbReference type="ARBA" id="ARBA00022679"/>
    </source>
</evidence>
<evidence type="ECO:0000259" key="17">
    <source>
        <dbReference type="PROSITE" id="PS50885"/>
    </source>
</evidence>
<dbReference type="PANTHER" id="PTHR45528:SF1">
    <property type="entry name" value="SENSOR HISTIDINE KINASE CPXA"/>
    <property type="match status" value="1"/>
</dbReference>
<keyword evidence="4" id="KW-1003">Cell membrane</keyword>
<dbReference type="InterPro" id="IPR003660">
    <property type="entry name" value="HAMP_dom"/>
</dbReference>
<organism evidence="18 19">
    <name type="scientific">Cricetibacter osteomyelitidis</name>
    <dbReference type="NCBI Taxonomy" id="1521931"/>
    <lineage>
        <taxon>Bacteria</taxon>
        <taxon>Pseudomonadati</taxon>
        <taxon>Pseudomonadota</taxon>
        <taxon>Gammaproteobacteria</taxon>
        <taxon>Pasteurellales</taxon>
        <taxon>Pasteurellaceae</taxon>
        <taxon>Cricetibacter</taxon>
    </lineage>
</organism>
<feature type="domain" description="Histidine kinase" evidence="16">
    <location>
        <begin position="257"/>
        <end position="470"/>
    </location>
</feature>
<keyword evidence="19" id="KW-1185">Reference proteome</keyword>
<evidence type="ECO:0000256" key="3">
    <source>
        <dbReference type="ARBA" id="ARBA00012438"/>
    </source>
</evidence>
<keyword evidence="13 15" id="KW-0472">Membrane</keyword>
<evidence type="ECO:0000313" key="18">
    <source>
        <dbReference type="EMBL" id="TCP96925.1"/>
    </source>
</evidence>
<keyword evidence="8" id="KW-0547">Nucleotide-binding</keyword>
<dbReference type="EMBL" id="SLYB01000003">
    <property type="protein sequence ID" value="TCP96925.1"/>
    <property type="molecule type" value="Genomic_DNA"/>
</dbReference>
<reference evidence="18 19" key="1">
    <citation type="submission" date="2019-03" db="EMBL/GenBank/DDBJ databases">
        <title>Genomic Encyclopedia of Type Strains, Phase IV (KMG-IV): sequencing the most valuable type-strain genomes for metagenomic binning, comparative biology and taxonomic classification.</title>
        <authorList>
            <person name="Goeker M."/>
        </authorList>
    </citation>
    <scope>NUCLEOTIDE SEQUENCE [LARGE SCALE GENOMIC DNA]</scope>
    <source>
        <strain evidence="18 19">DSM 28404</strain>
    </source>
</reference>
<keyword evidence="12" id="KW-0902">Two-component regulatory system</keyword>
<dbReference type="InterPro" id="IPR005467">
    <property type="entry name" value="His_kinase_dom"/>
</dbReference>
<dbReference type="SUPFAM" id="SSF55874">
    <property type="entry name" value="ATPase domain of HSP90 chaperone/DNA topoisomerase II/histidine kinase"/>
    <property type="match status" value="1"/>
</dbReference>
<evidence type="ECO:0000259" key="16">
    <source>
        <dbReference type="PROSITE" id="PS50109"/>
    </source>
</evidence>
<dbReference type="InterPro" id="IPR050398">
    <property type="entry name" value="HssS/ArlS-like"/>
</dbReference>
<keyword evidence="6" id="KW-0808">Transferase</keyword>
<dbReference type="InterPro" id="IPR036097">
    <property type="entry name" value="HisK_dim/P_sf"/>
</dbReference>
<proteinExistence type="predicted"/>
<accession>A0A4R2T4I3</accession>
<dbReference type="SMART" id="SM00387">
    <property type="entry name" value="HATPase_c"/>
    <property type="match status" value="1"/>
</dbReference>
<dbReference type="SMART" id="SM00388">
    <property type="entry name" value="HisKA"/>
    <property type="match status" value="1"/>
</dbReference>
<dbReference type="Pfam" id="PF00672">
    <property type="entry name" value="HAMP"/>
    <property type="match status" value="1"/>
</dbReference>
<dbReference type="InterPro" id="IPR004358">
    <property type="entry name" value="Sig_transdc_His_kin-like_C"/>
</dbReference>
<evidence type="ECO:0000256" key="10">
    <source>
        <dbReference type="ARBA" id="ARBA00022840"/>
    </source>
</evidence>
<evidence type="ECO:0000256" key="12">
    <source>
        <dbReference type="ARBA" id="ARBA00023012"/>
    </source>
</evidence>
<name>A0A4R2T4I3_9PAST</name>
<dbReference type="Proteomes" id="UP000295763">
    <property type="component" value="Unassembled WGS sequence"/>
</dbReference>
<evidence type="ECO:0000256" key="4">
    <source>
        <dbReference type="ARBA" id="ARBA00022475"/>
    </source>
</evidence>
<protein>
    <recommendedName>
        <fullName evidence="3">histidine kinase</fullName>
        <ecNumber evidence="3">2.7.13.3</ecNumber>
    </recommendedName>
</protein>